<keyword evidence="1" id="KW-1133">Transmembrane helix</keyword>
<keyword evidence="1" id="KW-0812">Transmembrane</keyword>
<proteinExistence type="predicted"/>
<evidence type="ECO:0000313" key="2">
    <source>
        <dbReference type="EMBL" id="HGQ17807.1"/>
    </source>
</evidence>
<protein>
    <recommendedName>
        <fullName evidence="3">ECF transporter S component</fullName>
    </recommendedName>
</protein>
<dbReference type="AlphaFoldDB" id="A0A7J3JPW3"/>
<feature type="transmembrane region" description="Helical" evidence="1">
    <location>
        <begin position="155"/>
        <end position="179"/>
    </location>
</feature>
<dbReference type="EMBL" id="DTBZ01000056">
    <property type="protein sequence ID" value="HGQ17807.1"/>
    <property type="molecule type" value="Genomic_DNA"/>
</dbReference>
<feature type="transmembrane region" description="Helical" evidence="1">
    <location>
        <begin position="12"/>
        <end position="31"/>
    </location>
</feature>
<feature type="transmembrane region" description="Helical" evidence="1">
    <location>
        <begin position="115"/>
        <end position="143"/>
    </location>
</feature>
<evidence type="ECO:0000256" key="1">
    <source>
        <dbReference type="SAM" id="Phobius"/>
    </source>
</evidence>
<organism evidence="2">
    <name type="scientific">Ignisphaera aggregans</name>
    <dbReference type="NCBI Taxonomy" id="334771"/>
    <lineage>
        <taxon>Archaea</taxon>
        <taxon>Thermoproteota</taxon>
        <taxon>Thermoprotei</taxon>
        <taxon>Desulfurococcales</taxon>
        <taxon>Desulfurococcaceae</taxon>
        <taxon>Ignisphaera</taxon>
    </lineage>
</organism>
<reference evidence="2" key="1">
    <citation type="journal article" date="2020" name="mSystems">
        <title>Genome- and Community-Level Interaction Insights into Carbon Utilization and Element Cycling Functions of Hydrothermarchaeota in Hydrothermal Sediment.</title>
        <authorList>
            <person name="Zhou Z."/>
            <person name="Liu Y."/>
            <person name="Xu W."/>
            <person name="Pan J."/>
            <person name="Luo Z.H."/>
            <person name="Li M."/>
        </authorList>
    </citation>
    <scope>NUCLEOTIDE SEQUENCE [LARGE SCALE GENOMIC DNA]</scope>
    <source>
        <strain evidence="2">SpSt-657</strain>
    </source>
</reference>
<gene>
    <name evidence="2" type="ORF">ENU30_02335</name>
</gene>
<accession>A0A7J3JPW3</accession>
<dbReference type="Gene3D" id="1.10.1760.20">
    <property type="match status" value="1"/>
</dbReference>
<feature type="transmembrane region" description="Helical" evidence="1">
    <location>
        <begin position="52"/>
        <end position="77"/>
    </location>
</feature>
<name>A0A7J3JPW3_9CREN</name>
<sequence length="204" mass="22061">MMVKSANPTTKSWKIAVIAGLIGSAIVLHIFKIPYPPATFLKFDLCGIPLMVSAFIALIETTVLGLPVFYLGIFALGGAMDPIGPSMKVLAELSTFLPVVAMYRRVKPSTTGLRSLLPLVAIAAVSRVSVMCLINLAVTPYWLQIMGWVKSWEQAWSFTIFILPHIAVFNTVAAVYVALLSIPLIRIVKAMGVTLVGEKEGARS</sequence>
<evidence type="ECO:0008006" key="3">
    <source>
        <dbReference type="Google" id="ProtNLM"/>
    </source>
</evidence>
<comment type="caution">
    <text evidence="2">The sequence shown here is derived from an EMBL/GenBank/DDBJ whole genome shotgun (WGS) entry which is preliminary data.</text>
</comment>
<keyword evidence="1" id="KW-0472">Membrane</keyword>